<gene>
    <name evidence="2" type="ORF">RM863_12740</name>
</gene>
<dbReference type="RefSeq" id="WP_311635065.1">
    <property type="nucleotide sequence ID" value="NZ_JAVRFF010000012.1"/>
</dbReference>
<evidence type="ECO:0000313" key="2">
    <source>
        <dbReference type="EMBL" id="MDT0472991.1"/>
    </source>
</evidence>
<accession>A0ABU2UIA8</accession>
<evidence type="ECO:0000313" key="3">
    <source>
        <dbReference type="Proteomes" id="UP001180489"/>
    </source>
</evidence>
<protein>
    <submittedName>
        <fullName evidence="2">Uncharacterized protein</fullName>
    </submittedName>
</protein>
<organism evidence="2 3">
    <name type="scientific">Streptomyces hintoniae</name>
    <dbReference type="NCBI Taxonomy" id="3075521"/>
    <lineage>
        <taxon>Bacteria</taxon>
        <taxon>Bacillati</taxon>
        <taxon>Actinomycetota</taxon>
        <taxon>Actinomycetes</taxon>
        <taxon>Kitasatosporales</taxon>
        <taxon>Streptomycetaceae</taxon>
        <taxon>Streptomyces</taxon>
    </lineage>
</organism>
<dbReference type="EMBL" id="JAVRFF010000012">
    <property type="protein sequence ID" value="MDT0472991.1"/>
    <property type="molecule type" value="Genomic_DNA"/>
</dbReference>
<evidence type="ECO:0000256" key="1">
    <source>
        <dbReference type="SAM" id="MobiDB-lite"/>
    </source>
</evidence>
<comment type="caution">
    <text evidence="2">The sequence shown here is derived from an EMBL/GenBank/DDBJ whole genome shotgun (WGS) entry which is preliminary data.</text>
</comment>
<feature type="region of interest" description="Disordered" evidence="1">
    <location>
        <begin position="1"/>
        <end position="44"/>
    </location>
</feature>
<reference evidence="2" key="1">
    <citation type="submission" date="2024-05" db="EMBL/GenBank/DDBJ databases">
        <title>30 novel species of actinomycetes from the DSMZ collection.</title>
        <authorList>
            <person name="Nouioui I."/>
        </authorList>
    </citation>
    <scope>NUCLEOTIDE SEQUENCE</scope>
    <source>
        <strain evidence="2">DSM 41014</strain>
    </source>
</reference>
<feature type="compositionally biased region" description="Pro residues" evidence="1">
    <location>
        <begin position="34"/>
        <end position="44"/>
    </location>
</feature>
<proteinExistence type="predicted"/>
<dbReference type="Proteomes" id="UP001180489">
    <property type="component" value="Unassembled WGS sequence"/>
</dbReference>
<keyword evidence="3" id="KW-1185">Reference proteome</keyword>
<name>A0ABU2UIA8_9ACTN</name>
<feature type="compositionally biased region" description="Basic and acidic residues" evidence="1">
    <location>
        <begin position="9"/>
        <end position="20"/>
    </location>
</feature>
<sequence>MALGFPRPIRPDDPRLKGHATDYSGSCGGWVKTPPKPVPGTPKK</sequence>